<dbReference type="Pfam" id="PF00665">
    <property type="entry name" value="rve"/>
    <property type="match status" value="1"/>
</dbReference>
<sequence length="293" mass="33892">MQIQPIVPSEYAKGFSHESLSLCLLAKDDVSRYIRGCVLSNTSKPSNKKLGLYLPLPVPSRPSESILMDFLGRLPKTKFGNDYLFVVVDRFSKLMILIPCKKTVTGEGATKLFFQHVWKHFGLPTLIISDRDSQFLSHFLRSLWGMMDTRLKRSIAIHPQTNGQTELVNRTMQRYKAHHKKHCVPCNFKEGDLVRLHWRGEANWEGKKLKPIRYGSFKIINQIGDNAFQLELPPYMHMYSIINAENLKIFEPSLLDDLDKDTCLPSIDGLKIEREDHLQEDCILEQKVRETRH</sequence>
<proteinExistence type="predicted"/>
<keyword evidence="3" id="KW-1185">Reference proteome</keyword>
<name>A0AAD4W334_PRUDU</name>
<dbReference type="EMBL" id="JAJFAZ020000004">
    <property type="protein sequence ID" value="KAI5335209.1"/>
    <property type="molecule type" value="Genomic_DNA"/>
</dbReference>
<feature type="domain" description="Integrase catalytic" evidence="1">
    <location>
        <begin position="58"/>
        <end position="175"/>
    </location>
</feature>
<dbReference type="Gene3D" id="3.30.420.10">
    <property type="entry name" value="Ribonuclease H-like superfamily/Ribonuclease H"/>
    <property type="match status" value="1"/>
</dbReference>
<dbReference type="InterPro" id="IPR001584">
    <property type="entry name" value="Integrase_cat-core"/>
</dbReference>
<dbReference type="InterPro" id="IPR036397">
    <property type="entry name" value="RNaseH_sf"/>
</dbReference>
<dbReference type="GO" id="GO:0015074">
    <property type="term" value="P:DNA integration"/>
    <property type="evidence" value="ECO:0007669"/>
    <property type="project" value="InterPro"/>
</dbReference>
<dbReference type="PROSITE" id="PS50994">
    <property type="entry name" value="INTEGRASE"/>
    <property type="match status" value="1"/>
</dbReference>
<dbReference type="InterPro" id="IPR056924">
    <property type="entry name" value="SH3_Tf2-1"/>
</dbReference>
<dbReference type="InterPro" id="IPR012337">
    <property type="entry name" value="RNaseH-like_sf"/>
</dbReference>
<dbReference type="PANTHER" id="PTHR35046">
    <property type="entry name" value="ZINC KNUCKLE (CCHC-TYPE) FAMILY PROTEIN"/>
    <property type="match status" value="1"/>
</dbReference>
<evidence type="ECO:0000313" key="2">
    <source>
        <dbReference type="EMBL" id="KAI5335209.1"/>
    </source>
</evidence>
<dbReference type="Pfam" id="PF24626">
    <property type="entry name" value="SH3_Tf2-1"/>
    <property type="match status" value="1"/>
</dbReference>
<evidence type="ECO:0000313" key="3">
    <source>
        <dbReference type="Proteomes" id="UP001054821"/>
    </source>
</evidence>
<dbReference type="SUPFAM" id="SSF53098">
    <property type="entry name" value="Ribonuclease H-like"/>
    <property type="match status" value="1"/>
</dbReference>
<gene>
    <name evidence="2" type="ORF">L3X38_025342</name>
</gene>
<dbReference type="AlphaFoldDB" id="A0AAD4W334"/>
<dbReference type="GO" id="GO:0003676">
    <property type="term" value="F:nucleic acid binding"/>
    <property type="evidence" value="ECO:0007669"/>
    <property type="project" value="InterPro"/>
</dbReference>
<dbReference type="Proteomes" id="UP001054821">
    <property type="component" value="Chromosome 4"/>
</dbReference>
<comment type="caution">
    <text evidence="2">The sequence shown here is derived from an EMBL/GenBank/DDBJ whole genome shotgun (WGS) entry which is preliminary data.</text>
</comment>
<protein>
    <recommendedName>
        <fullName evidence="1">Integrase catalytic domain-containing protein</fullName>
    </recommendedName>
</protein>
<accession>A0AAD4W334</accession>
<evidence type="ECO:0000259" key="1">
    <source>
        <dbReference type="PROSITE" id="PS50994"/>
    </source>
</evidence>
<organism evidence="2 3">
    <name type="scientific">Prunus dulcis</name>
    <name type="common">Almond</name>
    <name type="synonym">Amygdalus dulcis</name>
    <dbReference type="NCBI Taxonomy" id="3755"/>
    <lineage>
        <taxon>Eukaryota</taxon>
        <taxon>Viridiplantae</taxon>
        <taxon>Streptophyta</taxon>
        <taxon>Embryophyta</taxon>
        <taxon>Tracheophyta</taxon>
        <taxon>Spermatophyta</taxon>
        <taxon>Magnoliopsida</taxon>
        <taxon>eudicotyledons</taxon>
        <taxon>Gunneridae</taxon>
        <taxon>Pentapetalae</taxon>
        <taxon>rosids</taxon>
        <taxon>fabids</taxon>
        <taxon>Rosales</taxon>
        <taxon>Rosaceae</taxon>
        <taxon>Amygdaloideae</taxon>
        <taxon>Amygdaleae</taxon>
        <taxon>Prunus</taxon>
    </lineage>
</organism>
<dbReference type="PANTHER" id="PTHR35046:SF18">
    <property type="entry name" value="RNA-DIRECTED DNA POLYMERASE"/>
    <property type="match status" value="1"/>
</dbReference>
<reference evidence="2 3" key="1">
    <citation type="journal article" date="2022" name="G3 (Bethesda)">
        <title>Whole-genome sequence and methylome profiling of the almond [Prunus dulcis (Mill.) D.A. Webb] cultivar 'Nonpareil'.</title>
        <authorList>
            <person name="D'Amico-Willman K.M."/>
            <person name="Ouma W.Z."/>
            <person name="Meulia T."/>
            <person name="Sideli G.M."/>
            <person name="Gradziel T.M."/>
            <person name="Fresnedo-Ramirez J."/>
        </authorList>
    </citation>
    <scope>NUCLEOTIDE SEQUENCE [LARGE SCALE GENOMIC DNA]</scope>
    <source>
        <strain evidence="2">Clone GOH B32 T37-40</strain>
    </source>
</reference>